<sequence>MVILATLAAVGLTGCSIQGNAAESWLSKSQIIESTDHSMTGCSAMCDPEVEGTIRESATAAEVRRLGEAATDYLSSHGGDEVGMTLEFGKVSFEIGGTQDETSQLMDLALTTFDDDRVSIAYVNRSYVTLYGAKTDVSTLFTEYAGAKDRPLTARADGDDDDKHTNFIIEEGTERCDISEPLIAHFDTFVLDPGVTSLWLGPCTKLEVAVADESGVDAMVEKVQQLASDPRYASMEFSVATEDGSPYAVTADTPQLDPLFALFDATPGVASYSVTDNVILVGVSDPALFRSIVTTIDAAPRPGFITGIRVGHDWASVYINGDGTLAAQISTAEAMFASNGARAEDDKISFSAGSDGTLGFGPVHYDEEAGRQIVDAVVAGGLWKTSSTRIEVFDQPVVFTVTAAAGSETFVATRSNETPETTSAIENLNTYWAAQTGSG</sequence>
<proteinExistence type="predicted"/>
<dbReference type="EMBL" id="PPXF01000003">
    <property type="protein sequence ID" value="POH71535.1"/>
    <property type="molecule type" value="Genomic_DNA"/>
</dbReference>
<dbReference type="OrthoDB" id="5105596at2"/>
<dbReference type="Proteomes" id="UP000237104">
    <property type="component" value="Unassembled WGS sequence"/>
</dbReference>
<gene>
    <name evidence="2" type="ORF">C3B59_00070</name>
</gene>
<evidence type="ECO:0000313" key="2">
    <source>
        <dbReference type="EMBL" id="POH71535.1"/>
    </source>
</evidence>
<protein>
    <submittedName>
        <fullName evidence="2">Uncharacterized protein</fullName>
    </submittedName>
</protein>
<comment type="caution">
    <text evidence="2">The sequence shown here is derived from an EMBL/GenBank/DDBJ whole genome shotgun (WGS) entry which is preliminary data.</text>
</comment>
<organism evidence="2 3">
    <name type="scientific">Cryobacterium zongtaii</name>
    <dbReference type="NCBI Taxonomy" id="1259217"/>
    <lineage>
        <taxon>Bacteria</taxon>
        <taxon>Bacillati</taxon>
        <taxon>Actinomycetota</taxon>
        <taxon>Actinomycetes</taxon>
        <taxon>Micrococcales</taxon>
        <taxon>Microbacteriaceae</taxon>
        <taxon>Cryobacterium</taxon>
    </lineage>
</organism>
<dbReference type="AlphaFoldDB" id="A0A2S3ZQM8"/>
<evidence type="ECO:0000313" key="3">
    <source>
        <dbReference type="Proteomes" id="UP000237104"/>
    </source>
</evidence>
<keyword evidence="1" id="KW-0732">Signal</keyword>
<feature type="chain" id="PRO_5015684079" evidence="1">
    <location>
        <begin position="22"/>
        <end position="439"/>
    </location>
</feature>
<name>A0A2S3ZQM8_9MICO</name>
<reference evidence="2 3" key="1">
    <citation type="submission" date="2018-01" db="EMBL/GenBank/DDBJ databases">
        <title>Cryobacterium sp. nov., from glaciers in China.</title>
        <authorList>
            <person name="Liu Q."/>
            <person name="Xin Y.-H."/>
        </authorList>
    </citation>
    <scope>NUCLEOTIDE SEQUENCE [LARGE SCALE GENOMIC DNA]</scope>
    <source>
        <strain evidence="2 3">TMB1-8</strain>
    </source>
</reference>
<feature type="signal peptide" evidence="1">
    <location>
        <begin position="1"/>
        <end position="21"/>
    </location>
</feature>
<dbReference type="RefSeq" id="WP_103429495.1">
    <property type="nucleotide sequence ID" value="NZ_PPXF01000003.1"/>
</dbReference>
<evidence type="ECO:0000256" key="1">
    <source>
        <dbReference type="SAM" id="SignalP"/>
    </source>
</evidence>
<accession>A0A2S3ZQM8</accession>